<sequence>MDFLVPLAGTLIFGFLGAVGFYHAFKRYNPDDHFLDIMSTYPTWMQFVAELFLWMTKKLFPEQVHRKVYRAAAFLFGVLMCGFISIFWIFR</sequence>
<evidence type="ECO:0000313" key="2">
    <source>
        <dbReference type="EMBL" id="GGF22223.1"/>
    </source>
</evidence>
<dbReference type="Proteomes" id="UP000660110">
    <property type="component" value="Unassembled WGS sequence"/>
</dbReference>
<protein>
    <submittedName>
        <fullName evidence="2">Uncharacterized protein</fullName>
    </submittedName>
</protein>
<keyword evidence="1" id="KW-0472">Membrane</keyword>
<evidence type="ECO:0000313" key="3">
    <source>
        <dbReference type="Proteomes" id="UP000660110"/>
    </source>
</evidence>
<accession>A0A917B5I7</accession>
<keyword evidence="3" id="KW-1185">Reference proteome</keyword>
<proteinExistence type="predicted"/>
<gene>
    <name evidence="2" type="ORF">GCM10010954_21320</name>
</gene>
<dbReference type="AlphaFoldDB" id="A0A917B5I7"/>
<dbReference type="EMBL" id="BMEL01000002">
    <property type="protein sequence ID" value="GGF22223.1"/>
    <property type="molecule type" value="Genomic_DNA"/>
</dbReference>
<comment type="caution">
    <text evidence="2">The sequence shown here is derived from an EMBL/GenBank/DDBJ whole genome shotgun (WGS) entry which is preliminary data.</text>
</comment>
<keyword evidence="1" id="KW-1133">Transmembrane helix</keyword>
<organism evidence="2 3">
    <name type="scientific">Halobacillus andaensis</name>
    <dbReference type="NCBI Taxonomy" id="1176239"/>
    <lineage>
        <taxon>Bacteria</taxon>
        <taxon>Bacillati</taxon>
        <taxon>Bacillota</taxon>
        <taxon>Bacilli</taxon>
        <taxon>Bacillales</taxon>
        <taxon>Bacillaceae</taxon>
        <taxon>Halobacillus</taxon>
    </lineage>
</organism>
<feature type="transmembrane region" description="Helical" evidence="1">
    <location>
        <begin position="68"/>
        <end position="90"/>
    </location>
</feature>
<reference evidence="2" key="2">
    <citation type="submission" date="2020-09" db="EMBL/GenBank/DDBJ databases">
        <authorList>
            <person name="Sun Q."/>
            <person name="Zhou Y."/>
        </authorList>
    </citation>
    <scope>NUCLEOTIDE SEQUENCE</scope>
    <source>
        <strain evidence="2">CGMCC 1.12153</strain>
    </source>
</reference>
<dbReference type="RefSeq" id="WP_188377465.1">
    <property type="nucleotide sequence ID" value="NZ_BMEL01000002.1"/>
</dbReference>
<evidence type="ECO:0000256" key="1">
    <source>
        <dbReference type="SAM" id="Phobius"/>
    </source>
</evidence>
<reference evidence="2" key="1">
    <citation type="journal article" date="2014" name="Int. J. Syst. Evol. Microbiol.">
        <title>Complete genome sequence of Corynebacterium casei LMG S-19264T (=DSM 44701T), isolated from a smear-ripened cheese.</title>
        <authorList>
            <consortium name="US DOE Joint Genome Institute (JGI-PGF)"/>
            <person name="Walter F."/>
            <person name="Albersmeier A."/>
            <person name="Kalinowski J."/>
            <person name="Ruckert C."/>
        </authorList>
    </citation>
    <scope>NUCLEOTIDE SEQUENCE</scope>
    <source>
        <strain evidence="2">CGMCC 1.12153</strain>
    </source>
</reference>
<name>A0A917B5I7_HALAA</name>
<feature type="transmembrane region" description="Helical" evidence="1">
    <location>
        <begin position="7"/>
        <end position="25"/>
    </location>
</feature>
<keyword evidence="1" id="KW-0812">Transmembrane</keyword>